<protein>
    <recommendedName>
        <fullName evidence="3">Endonuclease/exonuclease/phosphatase domain-containing protein</fullName>
    </recommendedName>
</protein>
<evidence type="ECO:0008006" key="3">
    <source>
        <dbReference type="Google" id="ProtNLM"/>
    </source>
</evidence>
<keyword evidence="2" id="KW-1185">Reference proteome</keyword>
<dbReference type="Gene3D" id="3.60.10.10">
    <property type="entry name" value="Endonuclease/exonuclease/phosphatase"/>
    <property type="match status" value="1"/>
</dbReference>
<dbReference type="EMBL" id="JBHTJI010000001">
    <property type="protein sequence ID" value="MFD0989081.1"/>
    <property type="molecule type" value="Genomic_DNA"/>
</dbReference>
<dbReference type="InterPro" id="IPR036691">
    <property type="entry name" value="Endo/exonu/phosph_ase_sf"/>
</dbReference>
<organism evidence="1 2">
    <name type="scientific">Mariniflexile jejuense</name>
    <dbReference type="NCBI Taxonomy" id="1173582"/>
    <lineage>
        <taxon>Bacteria</taxon>
        <taxon>Pseudomonadati</taxon>
        <taxon>Bacteroidota</taxon>
        <taxon>Flavobacteriia</taxon>
        <taxon>Flavobacteriales</taxon>
        <taxon>Flavobacteriaceae</taxon>
        <taxon>Mariniflexile</taxon>
    </lineage>
</organism>
<reference evidence="2" key="1">
    <citation type="journal article" date="2019" name="Int. J. Syst. Evol. Microbiol.">
        <title>The Global Catalogue of Microorganisms (GCM) 10K type strain sequencing project: providing services to taxonomists for standard genome sequencing and annotation.</title>
        <authorList>
            <consortium name="The Broad Institute Genomics Platform"/>
            <consortium name="The Broad Institute Genome Sequencing Center for Infectious Disease"/>
            <person name="Wu L."/>
            <person name="Ma J."/>
        </authorList>
    </citation>
    <scope>NUCLEOTIDE SEQUENCE [LARGE SCALE GENOMIC DNA]</scope>
    <source>
        <strain evidence="2">CCUG 62414</strain>
    </source>
</reference>
<sequence length="85" mass="9968">MEANHESIKFIQKYLIDSKTIAKNIFGPLGTFNNFEFQKPVTRRIDFIFISDDITINKYAVLSDSIDCRYPSNHFPVYLKLTFNN</sequence>
<dbReference type="RefSeq" id="WP_379924653.1">
    <property type="nucleotide sequence ID" value="NZ_JBHTJI010000001.1"/>
</dbReference>
<dbReference type="SUPFAM" id="SSF56219">
    <property type="entry name" value="DNase I-like"/>
    <property type="match status" value="1"/>
</dbReference>
<evidence type="ECO:0000313" key="2">
    <source>
        <dbReference type="Proteomes" id="UP001597061"/>
    </source>
</evidence>
<dbReference type="Proteomes" id="UP001597061">
    <property type="component" value="Unassembled WGS sequence"/>
</dbReference>
<name>A0ABW3JG96_9FLAO</name>
<comment type="caution">
    <text evidence="1">The sequence shown here is derived from an EMBL/GenBank/DDBJ whole genome shotgun (WGS) entry which is preliminary data.</text>
</comment>
<proteinExistence type="predicted"/>
<accession>A0ABW3JG96</accession>
<evidence type="ECO:0000313" key="1">
    <source>
        <dbReference type="EMBL" id="MFD0989081.1"/>
    </source>
</evidence>
<gene>
    <name evidence="1" type="ORF">ACFQ1R_03155</name>
</gene>